<accession>A0A1R1PER1</accession>
<evidence type="ECO:0000313" key="3">
    <source>
        <dbReference type="Proteomes" id="UP000188320"/>
    </source>
</evidence>
<dbReference type="EMBL" id="LSSK01001561">
    <property type="protein sequence ID" value="OMH79408.1"/>
    <property type="molecule type" value="Genomic_DNA"/>
</dbReference>
<dbReference type="EMBL" id="LSSK01001223">
    <property type="protein sequence ID" value="OMH80331.1"/>
    <property type="molecule type" value="Genomic_DNA"/>
</dbReference>
<dbReference type="AlphaFoldDB" id="A0A1R1PER1"/>
<evidence type="ECO:0000313" key="1">
    <source>
        <dbReference type="EMBL" id="OMH79408.1"/>
    </source>
</evidence>
<proteinExistence type="predicted"/>
<reference evidence="3" key="1">
    <citation type="submission" date="2017-01" db="EMBL/GenBank/DDBJ databases">
        <authorList>
            <person name="Wang Y."/>
            <person name="White M."/>
            <person name="Kvist S."/>
            <person name="Moncalvo J.-M."/>
        </authorList>
    </citation>
    <scope>NUCLEOTIDE SEQUENCE [LARGE SCALE GENOMIC DNA]</scope>
    <source>
        <strain evidence="3">COL-18-3</strain>
    </source>
</reference>
<name>A0A1R1PER1_ZANCU</name>
<sequence>MKVLSKLKKSRVRGKKKKHIVEKLESIGPTGNRRRLARKPAESILTLHEHTGINDNTLKQPECGKCNKKACTRRVSIKHNESIELADYFEVPNNADMVIVKHPEKSKKMEVHKNNQLFERKGNHYNMPRG</sequence>
<keyword evidence="3" id="KW-1185">Reference proteome</keyword>
<gene>
    <name evidence="2" type="ORF">AX774_g6238</name>
    <name evidence="1" type="ORF">AX774_g7180</name>
</gene>
<protein>
    <submittedName>
        <fullName evidence="1">Uncharacterized protein</fullName>
    </submittedName>
</protein>
<reference evidence="1" key="2">
    <citation type="submission" date="2017-01" db="EMBL/GenBank/DDBJ databases">
        <authorList>
            <person name="Mah S.A."/>
            <person name="Swanson W.J."/>
            <person name="Moy G.W."/>
            <person name="Vacquier V.D."/>
        </authorList>
    </citation>
    <scope>NUCLEOTIDE SEQUENCE [LARGE SCALE GENOMIC DNA]</scope>
    <source>
        <strain evidence="1">COL-18-3</strain>
    </source>
</reference>
<organism evidence="1 3">
    <name type="scientific">Zancudomyces culisetae</name>
    <name type="common">Gut fungus</name>
    <name type="synonym">Smittium culisetae</name>
    <dbReference type="NCBI Taxonomy" id="1213189"/>
    <lineage>
        <taxon>Eukaryota</taxon>
        <taxon>Fungi</taxon>
        <taxon>Fungi incertae sedis</taxon>
        <taxon>Zoopagomycota</taxon>
        <taxon>Kickxellomycotina</taxon>
        <taxon>Harpellomycetes</taxon>
        <taxon>Harpellales</taxon>
        <taxon>Legeriomycetaceae</taxon>
        <taxon>Zancudomyces</taxon>
    </lineage>
</organism>
<comment type="caution">
    <text evidence="1">The sequence shown here is derived from an EMBL/GenBank/DDBJ whole genome shotgun (WGS) entry which is preliminary data.</text>
</comment>
<evidence type="ECO:0000313" key="2">
    <source>
        <dbReference type="EMBL" id="OMH80331.1"/>
    </source>
</evidence>
<dbReference type="Proteomes" id="UP000188320">
    <property type="component" value="Unassembled WGS sequence"/>
</dbReference>